<evidence type="ECO:0000313" key="8">
    <source>
        <dbReference type="Proteomes" id="UP000236959"/>
    </source>
</evidence>
<keyword evidence="5" id="KW-0326">Glycosidase</keyword>
<dbReference type="RefSeq" id="WP_103224059.1">
    <property type="nucleotide sequence ID" value="NZ_PPCN01000009.1"/>
</dbReference>
<feature type="domain" description="Glycoside hydrolase family 3 N-terminal" evidence="6">
    <location>
        <begin position="29"/>
        <end position="300"/>
    </location>
</feature>
<dbReference type="PANTHER" id="PTHR30480:SF13">
    <property type="entry name" value="BETA-HEXOSAMINIDASE"/>
    <property type="match status" value="1"/>
</dbReference>
<dbReference type="Pfam" id="PF00933">
    <property type="entry name" value="Glyco_hydro_3"/>
    <property type="match status" value="1"/>
</dbReference>
<gene>
    <name evidence="7" type="ORF">CLV41_109155</name>
</gene>
<evidence type="ECO:0000313" key="7">
    <source>
        <dbReference type="EMBL" id="POF29379.1"/>
    </source>
</evidence>
<evidence type="ECO:0000256" key="1">
    <source>
        <dbReference type="ARBA" id="ARBA00001231"/>
    </source>
</evidence>
<dbReference type="GO" id="GO:0005975">
    <property type="term" value="P:carbohydrate metabolic process"/>
    <property type="evidence" value="ECO:0007669"/>
    <property type="project" value="InterPro"/>
</dbReference>
<dbReference type="GO" id="GO:0004563">
    <property type="term" value="F:beta-N-acetylhexosaminidase activity"/>
    <property type="evidence" value="ECO:0007669"/>
    <property type="project" value="UniProtKB-EC"/>
</dbReference>
<proteinExistence type="inferred from homology"/>
<dbReference type="Gene3D" id="3.20.20.300">
    <property type="entry name" value="Glycoside hydrolase, family 3, N-terminal domain"/>
    <property type="match status" value="1"/>
</dbReference>
<dbReference type="InterPro" id="IPR036962">
    <property type="entry name" value="Glyco_hydro_3_N_sf"/>
</dbReference>
<evidence type="ECO:0000259" key="6">
    <source>
        <dbReference type="Pfam" id="PF00933"/>
    </source>
</evidence>
<dbReference type="NCBIfam" id="NF003740">
    <property type="entry name" value="PRK05337.1"/>
    <property type="match status" value="1"/>
</dbReference>
<dbReference type="Proteomes" id="UP000236959">
    <property type="component" value="Unassembled WGS sequence"/>
</dbReference>
<dbReference type="GO" id="GO:0009254">
    <property type="term" value="P:peptidoglycan turnover"/>
    <property type="evidence" value="ECO:0007669"/>
    <property type="project" value="TreeGrafter"/>
</dbReference>
<reference evidence="7 8" key="1">
    <citation type="submission" date="2018-01" db="EMBL/GenBank/DDBJ databases">
        <title>Genomic Encyclopedia of Archaeal and Bacterial Type Strains, Phase II (KMG-II): from individual species to whole genera.</title>
        <authorList>
            <person name="Goeker M."/>
        </authorList>
    </citation>
    <scope>NUCLEOTIDE SEQUENCE [LARGE SCALE GENOMIC DNA]</scope>
    <source>
        <strain evidence="7 8">DSM 17023</strain>
    </source>
</reference>
<dbReference type="AlphaFoldDB" id="A0A2S3UPG1"/>
<dbReference type="InterPro" id="IPR001764">
    <property type="entry name" value="Glyco_hydro_3_N"/>
</dbReference>
<accession>A0A2S3UPG1</accession>
<dbReference type="OrthoDB" id="9786661at2"/>
<dbReference type="PANTHER" id="PTHR30480">
    <property type="entry name" value="BETA-HEXOSAMINIDASE-RELATED"/>
    <property type="match status" value="1"/>
</dbReference>
<dbReference type="InterPro" id="IPR019800">
    <property type="entry name" value="Glyco_hydro_3_AS"/>
</dbReference>
<keyword evidence="8" id="KW-1185">Reference proteome</keyword>
<evidence type="ECO:0000256" key="2">
    <source>
        <dbReference type="ARBA" id="ARBA00005336"/>
    </source>
</evidence>
<keyword evidence="4" id="KW-0378">Hydrolase</keyword>
<sequence>MTKAFVSGCAGPVLTAEEISFFREEDPWGLILFARNIETPDQVRGLTQAFRVAVGKEDAPVLVDQEGGRVQRLKPPHWPKYPAPKLYGELYESQPDQALRAAWLGARLIAADLHEVGITIDCLPCLDVGFPETVDAIGDRAFSSDPDVVAKLGQAMVDGAIAGGVLPVIKHIPGHGRARVDSHLELPRVDAAKSSLESVDFRPFKALSHVSLGMTAHIVYETIDGANPGTQSKKVIQDIIRTEIGFKGCLMSDDMSMKALGGDFDERARKILQAGCDIVLHCNGDMNEMRDVARAVPALEGDAQRRCDLALTGLQPPRPGFQRQDAWNELQSLTGWQGV</sequence>
<name>A0A2S3UPG1_9HYPH</name>
<evidence type="ECO:0000256" key="5">
    <source>
        <dbReference type="ARBA" id="ARBA00023295"/>
    </source>
</evidence>
<organism evidence="7 8">
    <name type="scientific">Roseibium marinum</name>
    <dbReference type="NCBI Taxonomy" id="281252"/>
    <lineage>
        <taxon>Bacteria</taxon>
        <taxon>Pseudomonadati</taxon>
        <taxon>Pseudomonadota</taxon>
        <taxon>Alphaproteobacteria</taxon>
        <taxon>Hyphomicrobiales</taxon>
        <taxon>Stappiaceae</taxon>
        <taxon>Roseibium</taxon>
    </lineage>
</organism>
<comment type="catalytic activity">
    <reaction evidence="1">
        <text>Hydrolysis of terminal non-reducing N-acetyl-D-hexosamine residues in N-acetyl-beta-D-hexosaminides.</text>
        <dbReference type="EC" id="3.2.1.52"/>
    </reaction>
</comment>
<protein>
    <recommendedName>
        <fullName evidence="3">beta-N-acetylhexosaminidase</fullName>
        <ecNumber evidence="3">3.2.1.52</ecNumber>
    </recommendedName>
</protein>
<dbReference type="EC" id="3.2.1.52" evidence="3"/>
<dbReference type="PROSITE" id="PS00775">
    <property type="entry name" value="GLYCOSYL_HYDROL_F3"/>
    <property type="match status" value="1"/>
</dbReference>
<evidence type="ECO:0000256" key="3">
    <source>
        <dbReference type="ARBA" id="ARBA00012663"/>
    </source>
</evidence>
<dbReference type="InterPro" id="IPR017853">
    <property type="entry name" value="GH"/>
</dbReference>
<dbReference type="InterPro" id="IPR050226">
    <property type="entry name" value="NagZ_Beta-hexosaminidase"/>
</dbReference>
<dbReference type="EMBL" id="PPCN01000009">
    <property type="protein sequence ID" value="POF29379.1"/>
    <property type="molecule type" value="Genomic_DNA"/>
</dbReference>
<dbReference type="SUPFAM" id="SSF51445">
    <property type="entry name" value="(Trans)glycosidases"/>
    <property type="match status" value="1"/>
</dbReference>
<comment type="similarity">
    <text evidence="2">Belongs to the glycosyl hydrolase 3 family.</text>
</comment>
<comment type="caution">
    <text evidence="7">The sequence shown here is derived from an EMBL/GenBank/DDBJ whole genome shotgun (WGS) entry which is preliminary data.</text>
</comment>
<evidence type="ECO:0000256" key="4">
    <source>
        <dbReference type="ARBA" id="ARBA00022801"/>
    </source>
</evidence>